<sequence>MPCIGGLGHVAGMGFFSAVFWDRGLISVTPDGYPLQIWIERVGAAPHDVGTSVRKIGSHSISDEFSWDRQSCSPASKNARLVGSIFNAAQQMDSDPFRTTFACVLLRSHWVQCPGPFLGSTNAEHR</sequence>
<accession>A0AAD3XIU7</accession>
<reference evidence="1" key="1">
    <citation type="submission" date="2023-05" db="EMBL/GenBank/DDBJ databases">
        <title>Nepenthes gracilis genome sequencing.</title>
        <authorList>
            <person name="Fukushima K."/>
        </authorList>
    </citation>
    <scope>NUCLEOTIDE SEQUENCE</scope>
    <source>
        <strain evidence="1">SING2019-196</strain>
    </source>
</reference>
<organism evidence="1 2">
    <name type="scientific">Nepenthes gracilis</name>
    <name type="common">Slender pitcher plant</name>
    <dbReference type="NCBI Taxonomy" id="150966"/>
    <lineage>
        <taxon>Eukaryota</taxon>
        <taxon>Viridiplantae</taxon>
        <taxon>Streptophyta</taxon>
        <taxon>Embryophyta</taxon>
        <taxon>Tracheophyta</taxon>
        <taxon>Spermatophyta</taxon>
        <taxon>Magnoliopsida</taxon>
        <taxon>eudicotyledons</taxon>
        <taxon>Gunneridae</taxon>
        <taxon>Pentapetalae</taxon>
        <taxon>Caryophyllales</taxon>
        <taxon>Nepenthaceae</taxon>
        <taxon>Nepenthes</taxon>
    </lineage>
</organism>
<dbReference type="EMBL" id="BSYO01000006">
    <property type="protein sequence ID" value="GMH06207.1"/>
    <property type="molecule type" value="Genomic_DNA"/>
</dbReference>
<evidence type="ECO:0000313" key="2">
    <source>
        <dbReference type="Proteomes" id="UP001279734"/>
    </source>
</evidence>
<name>A0AAD3XIU7_NEPGR</name>
<dbReference type="AlphaFoldDB" id="A0AAD3XIU7"/>
<proteinExistence type="predicted"/>
<keyword evidence="2" id="KW-1185">Reference proteome</keyword>
<protein>
    <submittedName>
        <fullName evidence="1">Uncharacterized protein</fullName>
    </submittedName>
</protein>
<evidence type="ECO:0000313" key="1">
    <source>
        <dbReference type="EMBL" id="GMH06207.1"/>
    </source>
</evidence>
<comment type="caution">
    <text evidence="1">The sequence shown here is derived from an EMBL/GenBank/DDBJ whole genome shotgun (WGS) entry which is preliminary data.</text>
</comment>
<gene>
    <name evidence="1" type="ORF">Nepgr_008047</name>
</gene>
<dbReference type="Proteomes" id="UP001279734">
    <property type="component" value="Unassembled WGS sequence"/>
</dbReference>